<keyword evidence="7" id="KW-1185">Reference proteome</keyword>
<evidence type="ECO:0000259" key="4">
    <source>
        <dbReference type="Pfam" id="PF07250"/>
    </source>
</evidence>
<dbReference type="Gene3D" id="2.130.10.80">
    <property type="entry name" value="Galactose oxidase/kelch, beta-propeller"/>
    <property type="match status" value="1"/>
</dbReference>
<dbReference type="SUPFAM" id="SSF81296">
    <property type="entry name" value="E set domains"/>
    <property type="match status" value="1"/>
</dbReference>
<dbReference type="Pfam" id="PF09118">
    <property type="entry name" value="GO-like_E_set"/>
    <property type="match status" value="1"/>
</dbReference>
<feature type="domain" description="Galactose oxidase-like Early set" evidence="5">
    <location>
        <begin position="452"/>
        <end position="546"/>
    </location>
</feature>
<evidence type="ECO:0000256" key="2">
    <source>
        <dbReference type="SAM" id="MobiDB-lite"/>
    </source>
</evidence>
<dbReference type="InterPro" id="IPR013783">
    <property type="entry name" value="Ig-like_fold"/>
</dbReference>
<evidence type="ECO:0008006" key="8">
    <source>
        <dbReference type="Google" id="ProtNLM"/>
    </source>
</evidence>
<evidence type="ECO:0000259" key="5">
    <source>
        <dbReference type="Pfam" id="PF09118"/>
    </source>
</evidence>
<evidence type="ECO:0000256" key="1">
    <source>
        <dbReference type="ARBA" id="ARBA00022729"/>
    </source>
</evidence>
<organism evidence="6 7">
    <name type="scientific">Dendrothele bispora (strain CBS 962.96)</name>
    <dbReference type="NCBI Taxonomy" id="1314807"/>
    <lineage>
        <taxon>Eukaryota</taxon>
        <taxon>Fungi</taxon>
        <taxon>Dikarya</taxon>
        <taxon>Basidiomycota</taxon>
        <taxon>Agaricomycotina</taxon>
        <taxon>Agaricomycetes</taxon>
        <taxon>Agaricomycetidae</taxon>
        <taxon>Agaricales</taxon>
        <taxon>Agaricales incertae sedis</taxon>
        <taxon>Dendrothele</taxon>
    </lineage>
</organism>
<feature type="signal peptide" evidence="3">
    <location>
        <begin position="1"/>
        <end position="23"/>
    </location>
</feature>
<dbReference type="Pfam" id="PF07250">
    <property type="entry name" value="Glyoxal_oxid_N"/>
    <property type="match status" value="1"/>
</dbReference>
<evidence type="ECO:0000256" key="3">
    <source>
        <dbReference type="SAM" id="SignalP"/>
    </source>
</evidence>
<evidence type="ECO:0000313" key="6">
    <source>
        <dbReference type="EMBL" id="THU91946.1"/>
    </source>
</evidence>
<dbReference type="InterPro" id="IPR037293">
    <property type="entry name" value="Gal_Oxidase_central_sf"/>
</dbReference>
<dbReference type="EMBL" id="ML179293">
    <property type="protein sequence ID" value="THU91946.1"/>
    <property type="molecule type" value="Genomic_DNA"/>
</dbReference>
<dbReference type="InterPro" id="IPR014756">
    <property type="entry name" value="Ig_E-set"/>
</dbReference>
<dbReference type="SUPFAM" id="SSF50965">
    <property type="entry name" value="Galactose oxidase, central domain"/>
    <property type="match status" value="1"/>
</dbReference>
<dbReference type="PANTHER" id="PTHR32208:SF96">
    <property type="entry name" value="GLYOXAL OXIDASE"/>
    <property type="match status" value="1"/>
</dbReference>
<dbReference type="InterPro" id="IPR015202">
    <property type="entry name" value="GO-like_E_set"/>
</dbReference>
<feature type="region of interest" description="Disordered" evidence="2">
    <location>
        <begin position="576"/>
        <end position="612"/>
    </location>
</feature>
<feature type="chain" id="PRO_5020888605" description="Copper radical oxidase" evidence="3">
    <location>
        <begin position="24"/>
        <end position="629"/>
    </location>
</feature>
<dbReference type="PANTHER" id="PTHR32208">
    <property type="entry name" value="SECRETED PROTEIN-RELATED"/>
    <property type="match status" value="1"/>
</dbReference>
<dbReference type="AlphaFoldDB" id="A0A4S8LR81"/>
<protein>
    <recommendedName>
        <fullName evidence="8">Copper radical oxidase</fullName>
    </recommendedName>
</protein>
<proteinExistence type="predicted"/>
<keyword evidence="1 3" id="KW-0732">Signal</keyword>
<dbReference type="Proteomes" id="UP000297245">
    <property type="component" value="Unassembled WGS sequence"/>
</dbReference>
<reference evidence="6 7" key="1">
    <citation type="journal article" date="2019" name="Nat. Ecol. Evol.">
        <title>Megaphylogeny resolves global patterns of mushroom evolution.</title>
        <authorList>
            <person name="Varga T."/>
            <person name="Krizsan K."/>
            <person name="Foldi C."/>
            <person name="Dima B."/>
            <person name="Sanchez-Garcia M."/>
            <person name="Sanchez-Ramirez S."/>
            <person name="Szollosi G.J."/>
            <person name="Szarkandi J.G."/>
            <person name="Papp V."/>
            <person name="Albert L."/>
            <person name="Andreopoulos W."/>
            <person name="Angelini C."/>
            <person name="Antonin V."/>
            <person name="Barry K.W."/>
            <person name="Bougher N.L."/>
            <person name="Buchanan P."/>
            <person name="Buyck B."/>
            <person name="Bense V."/>
            <person name="Catcheside P."/>
            <person name="Chovatia M."/>
            <person name="Cooper J."/>
            <person name="Damon W."/>
            <person name="Desjardin D."/>
            <person name="Finy P."/>
            <person name="Geml J."/>
            <person name="Haridas S."/>
            <person name="Hughes K."/>
            <person name="Justo A."/>
            <person name="Karasinski D."/>
            <person name="Kautmanova I."/>
            <person name="Kiss B."/>
            <person name="Kocsube S."/>
            <person name="Kotiranta H."/>
            <person name="LaButti K.M."/>
            <person name="Lechner B.E."/>
            <person name="Liimatainen K."/>
            <person name="Lipzen A."/>
            <person name="Lukacs Z."/>
            <person name="Mihaltcheva S."/>
            <person name="Morgado L.N."/>
            <person name="Niskanen T."/>
            <person name="Noordeloos M.E."/>
            <person name="Ohm R.A."/>
            <person name="Ortiz-Santana B."/>
            <person name="Ovrebo C."/>
            <person name="Racz N."/>
            <person name="Riley R."/>
            <person name="Savchenko A."/>
            <person name="Shiryaev A."/>
            <person name="Soop K."/>
            <person name="Spirin V."/>
            <person name="Szebenyi C."/>
            <person name="Tomsovsky M."/>
            <person name="Tulloss R.E."/>
            <person name="Uehling J."/>
            <person name="Grigoriev I.V."/>
            <person name="Vagvolgyi C."/>
            <person name="Papp T."/>
            <person name="Martin F.M."/>
            <person name="Miettinen O."/>
            <person name="Hibbett D.S."/>
            <person name="Nagy L.G."/>
        </authorList>
    </citation>
    <scope>NUCLEOTIDE SEQUENCE [LARGE SCALE GENOMIC DNA]</scope>
    <source>
        <strain evidence="6 7">CBS 962.96</strain>
    </source>
</reference>
<dbReference type="InterPro" id="IPR011043">
    <property type="entry name" value="Gal_Oxase/kelch_b-propeller"/>
</dbReference>
<feature type="domain" description="Glyoxal oxidase N-terminal" evidence="4">
    <location>
        <begin position="72"/>
        <end position="447"/>
    </location>
</feature>
<dbReference type="InterPro" id="IPR009880">
    <property type="entry name" value="Glyoxal_oxidase_N"/>
</dbReference>
<sequence>MRCSPQLLAFVSAAISFIPSASGAYVSGDWVLTQDGTTGVSALQAAVVTESTIIILDKSENNPLLNNRGTPASASELNLKTRTVRPLSGAVSNVWCSGGGFLSNGTFIEVGGNPQEPGFAETNGIQAIRHFDPCEDETCDIFDDSGRIMRTTSSRWYPGVVRLEDGSAMIVGGCYLNDWINNATMNNPTYEFYPPKNINGHNGTEIPMPFLNDTLKANLFPYTAVLPDGRVFIAANNQTMIFDWKTNTETRLPNIPNGVRISYPFSGGVAMLPLTPENNYTPEFLICGGSALDDQVDQDQISSQDPASTQCSRMVISEEGIAAGWKVEQMPIPRHMVDMFPLPDGRIMIINGAQTGMSAYPSAKDAIGESNADHPAFQSFVYDPEAPEGSRFSMEGIPESPIARMYHSVATLTPNGTIFIAGSNPNEDVCFAKYPTEYRAEYLDPPYMFQPRPSYTGLASNITYNETFELQVELPASYDNLTVVLMDLGYSTHGVHMGTRYVKLNSELSEDGSTLTVTGPPTPQIYPPGPAYIYIVTAEGVPSFGHKTIVGDGQSPPTDEAARINMLENTYPTNITYEQPRSLPTCGQVGGGESITGSFPPTAITGNTRPTASSASSAAVSAAITSTPA</sequence>
<dbReference type="CDD" id="cd02851">
    <property type="entry name" value="E_set_GO_C"/>
    <property type="match status" value="1"/>
</dbReference>
<accession>A0A4S8LR81</accession>
<dbReference type="Gene3D" id="2.60.40.10">
    <property type="entry name" value="Immunoglobulins"/>
    <property type="match status" value="1"/>
</dbReference>
<feature type="compositionally biased region" description="Polar residues" evidence="2">
    <location>
        <begin position="595"/>
        <end position="610"/>
    </location>
</feature>
<evidence type="ECO:0000313" key="7">
    <source>
        <dbReference type="Proteomes" id="UP000297245"/>
    </source>
</evidence>
<gene>
    <name evidence="6" type="ORF">K435DRAFT_800864</name>
</gene>
<dbReference type="OrthoDB" id="2019572at2759"/>
<name>A0A4S8LR81_DENBC</name>